<protein>
    <recommendedName>
        <fullName evidence="6">Glycerol operon regulatory protein</fullName>
    </recommendedName>
</protein>
<dbReference type="GO" id="GO:0003700">
    <property type="term" value="F:DNA-binding transcription factor activity"/>
    <property type="evidence" value="ECO:0007669"/>
    <property type="project" value="TreeGrafter"/>
</dbReference>
<dbReference type="EMBL" id="CP027541">
    <property type="protein sequence ID" value="AWT53088.1"/>
    <property type="molecule type" value="Genomic_DNA"/>
</dbReference>
<dbReference type="SMART" id="SM00346">
    <property type="entry name" value="HTH_ICLR"/>
    <property type="match status" value="1"/>
</dbReference>
<dbReference type="GO" id="GO:0045892">
    <property type="term" value="P:negative regulation of DNA-templated transcription"/>
    <property type="evidence" value="ECO:0007669"/>
    <property type="project" value="TreeGrafter"/>
</dbReference>
<evidence type="ECO:0000259" key="8">
    <source>
        <dbReference type="PROSITE" id="PS51078"/>
    </source>
</evidence>
<dbReference type="InterPro" id="IPR036388">
    <property type="entry name" value="WH-like_DNA-bd_sf"/>
</dbReference>
<accession>A0A2U9PN27</accession>
<proteinExistence type="predicted"/>
<keyword evidence="4" id="KW-0804">Transcription</keyword>
<evidence type="ECO:0000313" key="9">
    <source>
        <dbReference type="EMBL" id="AWT53088.1"/>
    </source>
</evidence>
<dbReference type="InterPro" id="IPR005471">
    <property type="entry name" value="Tscrpt_reg_IclR_N"/>
</dbReference>
<feature type="domain" description="IclR-ED" evidence="8">
    <location>
        <begin position="92"/>
        <end position="268"/>
    </location>
</feature>
<keyword evidence="2" id="KW-0805">Transcription regulation</keyword>
<dbReference type="InterPro" id="IPR029016">
    <property type="entry name" value="GAF-like_dom_sf"/>
</dbReference>
<evidence type="ECO:0000256" key="4">
    <source>
        <dbReference type="ARBA" id="ARBA00023163"/>
    </source>
</evidence>
<evidence type="ECO:0000256" key="2">
    <source>
        <dbReference type="ARBA" id="ARBA00023015"/>
    </source>
</evidence>
<keyword evidence="1" id="KW-0319">Glycerol metabolism</keyword>
<dbReference type="GO" id="GO:0006071">
    <property type="term" value="P:glycerol metabolic process"/>
    <property type="evidence" value="ECO:0007669"/>
    <property type="project" value="UniProtKB-KW"/>
</dbReference>
<dbReference type="Gene3D" id="1.10.10.10">
    <property type="entry name" value="Winged helix-like DNA-binding domain superfamily/Winged helix DNA-binding domain"/>
    <property type="match status" value="1"/>
</dbReference>
<evidence type="ECO:0000256" key="1">
    <source>
        <dbReference type="ARBA" id="ARBA00022798"/>
    </source>
</evidence>
<evidence type="ECO:0000256" key="3">
    <source>
        <dbReference type="ARBA" id="ARBA00023125"/>
    </source>
</evidence>
<dbReference type="PROSITE" id="PS51078">
    <property type="entry name" value="ICLR_ED"/>
    <property type="match status" value="1"/>
</dbReference>
<dbReference type="InterPro" id="IPR036390">
    <property type="entry name" value="WH_DNA-bd_sf"/>
</dbReference>
<gene>
    <name evidence="9" type="ORF">D806_021060</name>
</gene>
<reference evidence="10" key="2">
    <citation type="submission" date="2018-03" db="EMBL/GenBank/DDBJ databases">
        <authorList>
            <person name="Derbyshire K."/>
            <person name="Gray T.A."/>
            <person name="Champion M."/>
        </authorList>
    </citation>
    <scope>NUCLEOTIDE SEQUENCE [LARGE SCALE GENOMIC DNA]</scope>
    <source>
        <strain evidence="10">MKD8</strain>
    </source>
</reference>
<evidence type="ECO:0000256" key="5">
    <source>
        <dbReference type="ARBA" id="ARBA00058938"/>
    </source>
</evidence>
<dbReference type="Proteomes" id="UP000011200">
    <property type="component" value="Chromosome"/>
</dbReference>
<keyword evidence="3" id="KW-0238">DNA-binding</keyword>
<dbReference type="SUPFAM" id="SSF55781">
    <property type="entry name" value="GAF domain-like"/>
    <property type="match status" value="1"/>
</dbReference>
<dbReference type="Pfam" id="PF09339">
    <property type="entry name" value="HTH_IclR"/>
    <property type="match status" value="1"/>
</dbReference>
<dbReference type="AlphaFoldDB" id="A0A2U9PN27"/>
<dbReference type="SUPFAM" id="SSF46785">
    <property type="entry name" value="Winged helix' DNA-binding domain"/>
    <property type="match status" value="1"/>
</dbReference>
<dbReference type="PANTHER" id="PTHR30136">
    <property type="entry name" value="HELIX-TURN-HELIX TRANSCRIPTIONAL REGULATOR, ICLR FAMILY"/>
    <property type="match status" value="1"/>
</dbReference>
<dbReference type="InterPro" id="IPR014757">
    <property type="entry name" value="Tscrpt_reg_IclR_C"/>
</dbReference>
<dbReference type="Gene3D" id="3.30.450.40">
    <property type="match status" value="1"/>
</dbReference>
<dbReference type="PANTHER" id="PTHR30136:SF24">
    <property type="entry name" value="HTH-TYPE TRANSCRIPTIONAL REPRESSOR ALLR"/>
    <property type="match status" value="1"/>
</dbReference>
<sequence length="276" mass="29864">MSNVIWTIRLCFGDYKRFWLKFRRKGVAMIQAVDRALRILTVLQGGRRMSLGEIASAIELAPSTVHGLVRTLLAHGMVQQELDSGRYRLGPATLRLGNVYLDTLELRSRVTVWAESLARRTGCAVRTAVLLFDEVVVVAHEPRPDGTRQMPEVGIVIPAHASALGKAMLAFQDDYRPEAPLRSMTGETVTDPEVLAAQLAQVRATGMATEAEEAVLGECSSAAAVFDATGEVAGAIALVVPAARWPLAPDAVDALRDTARAVSRELGATVWPARRV</sequence>
<comment type="function">
    <text evidence="5">May be an activator protein for the gylABX operon.</text>
</comment>
<dbReference type="InterPro" id="IPR050707">
    <property type="entry name" value="HTH_MetabolicPath_Reg"/>
</dbReference>
<dbReference type="Pfam" id="PF01614">
    <property type="entry name" value="IclR_C"/>
    <property type="match status" value="1"/>
</dbReference>
<evidence type="ECO:0000313" key="10">
    <source>
        <dbReference type="Proteomes" id="UP000011200"/>
    </source>
</evidence>
<dbReference type="PROSITE" id="PS51077">
    <property type="entry name" value="HTH_ICLR"/>
    <property type="match status" value="1"/>
</dbReference>
<dbReference type="GO" id="GO:0003677">
    <property type="term" value="F:DNA binding"/>
    <property type="evidence" value="ECO:0007669"/>
    <property type="project" value="UniProtKB-KW"/>
</dbReference>
<name>A0A2U9PN27_MYCSE</name>
<organism evidence="9 10">
    <name type="scientific">Mycolicibacterium smegmatis (strain MKD8)</name>
    <name type="common">Mycobacterium smegmatis</name>
    <dbReference type="NCBI Taxonomy" id="1214915"/>
    <lineage>
        <taxon>Bacteria</taxon>
        <taxon>Bacillati</taxon>
        <taxon>Actinomycetota</taxon>
        <taxon>Actinomycetes</taxon>
        <taxon>Mycobacteriales</taxon>
        <taxon>Mycobacteriaceae</taxon>
        <taxon>Mycolicibacterium</taxon>
    </lineage>
</organism>
<dbReference type="FunFam" id="1.10.10.10:FF:000056">
    <property type="entry name" value="IclR family transcriptional regulator"/>
    <property type="match status" value="1"/>
</dbReference>
<evidence type="ECO:0000259" key="7">
    <source>
        <dbReference type="PROSITE" id="PS51077"/>
    </source>
</evidence>
<reference evidence="9 10" key="1">
    <citation type="journal article" date="2013" name="Genome Announc.">
        <title>Draft genome sequence of MKD8, a conjugal recipient Mycobacterium smegmatis strain.</title>
        <authorList>
            <person name="Gray T.A."/>
            <person name="Palumbo M.J."/>
            <person name="Derbyshire K.M."/>
        </authorList>
    </citation>
    <scope>NUCLEOTIDE SEQUENCE [LARGE SCALE GENOMIC DNA]</scope>
    <source>
        <strain evidence="9 10">MKD8</strain>
    </source>
</reference>
<feature type="domain" description="HTH iclR-type" evidence="7">
    <location>
        <begin position="30"/>
        <end position="91"/>
    </location>
</feature>
<evidence type="ECO:0000256" key="6">
    <source>
        <dbReference type="ARBA" id="ARBA00070406"/>
    </source>
</evidence>